<keyword evidence="6" id="KW-0288">FMN</keyword>
<evidence type="ECO:0000256" key="1">
    <source>
        <dbReference type="ARBA" id="ARBA00001917"/>
    </source>
</evidence>
<dbReference type="Gene3D" id="3.20.20.70">
    <property type="entry name" value="Aldolase class I"/>
    <property type="match status" value="1"/>
</dbReference>
<evidence type="ECO:0000256" key="4">
    <source>
        <dbReference type="ARBA" id="ARBA00022490"/>
    </source>
</evidence>
<dbReference type="InterPro" id="IPR013785">
    <property type="entry name" value="Aldolase_TIM"/>
</dbReference>
<comment type="catalytic activity">
    <reaction evidence="17">
        <text>5,6-dihydrouridine(17) in tRNA + NADP(+) = uridine(17) in tRNA + NADPH + H(+)</text>
        <dbReference type="Rhea" id="RHEA:53368"/>
        <dbReference type="Rhea" id="RHEA-COMP:13541"/>
        <dbReference type="Rhea" id="RHEA-COMP:13542"/>
        <dbReference type="ChEBI" id="CHEBI:15378"/>
        <dbReference type="ChEBI" id="CHEBI:57783"/>
        <dbReference type="ChEBI" id="CHEBI:58349"/>
        <dbReference type="ChEBI" id="CHEBI:65315"/>
        <dbReference type="ChEBI" id="CHEBI:74443"/>
        <dbReference type="EC" id="1.3.1.88"/>
    </reaction>
    <physiologicalReaction direction="right-to-left" evidence="17">
        <dbReference type="Rhea" id="RHEA:53370"/>
    </physiologicalReaction>
</comment>
<evidence type="ECO:0000256" key="11">
    <source>
        <dbReference type="ARBA" id="ARBA00023242"/>
    </source>
</evidence>
<dbReference type="InterPro" id="IPR035587">
    <property type="entry name" value="DUS-like_FMN-bd"/>
</dbReference>
<keyword evidence="4" id="KW-0963">Cytoplasm</keyword>
<protein>
    <recommendedName>
        <fullName evidence="19">tRNA-dihydrouridine(16/17) synthase [NAD(P)(+)]-like</fullName>
        <ecNumber evidence="13">1.3.1.88</ecNumber>
    </recommendedName>
    <alternativeName>
        <fullName evidence="20">tRNA-dihydrouridine synthase 1-like</fullName>
    </alternativeName>
</protein>
<keyword evidence="10" id="KW-0520">NAD</keyword>
<dbReference type="SUPFAM" id="SSF51395">
    <property type="entry name" value="FMN-linked oxidoreductases"/>
    <property type="match status" value="1"/>
</dbReference>
<evidence type="ECO:0000256" key="12">
    <source>
        <dbReference type="ARBA" id="ARBA00038313"/>
    </source>
</evidence>
<dbReference type="EMBL" id="CAXITT010000100">
    <property type="protein sequence ID" value="CAL1531873.1"/>
    <property type="molecule type" value="Genomic_DNA"/>
</dbReference>
<keyword evidence="5" id="KW-0285">Flavoprotein</keyword>
<dbReference type="PROSITE" id="PS01136">
    <property type="entry name" value="UPF0034"/>
    <property type="match status" value="1"/>
</dbReference>
<keyword evidence="23" id="KW-1185">Reference proteome</keyword>
<dbReference type="PANTHER" id="PTHR11082:SF5">
    <property type="entry name" value="TRNA-DIHYDROURIDINE(16_17) SYNTHASE [NAD(P)(+)]-LIKE"/>
    <property type="match status" value="1"/>
</dbReference>
<comment type="function">
    <text evidence="18">Catalyzes the synthesis of dihydrouridine, a modified base found in the D-loop of most tRNAs. Specifically modifies U16 and U17 in cytoplasmic tRNAs. Affects the level of some mature tRNA and thereby the total cellular translation.</text>
</comment>
<evidence type="ECO:0000256" key="19">
    <source>
        <dbReference type="ARBA" id="ARBA00068883"/>
    </source>
</evidence>
<reference evidence="22 23" key="1">
    <citation type="submission" date="2024-04" db="EMBL/GenBank/DDBJ databases">
        <authorList>
            <consortium name="Genoscope - CEA"/>
            <person name="William W."/>
        </authorList>
    </citation>
    <scope>NUCLEOTIDE SEQUENCE [LARGE SCALE GENOMIC DNA]</scope>
</reference>
<dbReference type="Proteomes" id="UP001497497">
    <property type="component" value="Unassembled WGS sequence"/>
</dbReference>
<keyword evidence="9" id="KW-0560">Oxidoreductase</keyword>
<evidence type="ECO:0000256" key="6">
    <source>
        <dbReference type="ARBA" id="ARBA00022643"/>
    </source>
</evidence>
<accession>A0AAV2HDL3</accession>
<dbReference type="GO" id="GO:0050660">
    <property type="term" value="F:flavin adenine dinucleotide binding"/>
    <property type="evidence" value="ECO:0007669"/>
    <property type="project" value="InterPro"/>
</dbReference>
<evidence type="ECO:0000259" key="21">
    <source>
        <dbReference type="Pfam" id="PF01207"/>
    </source>
</evidence>
<comment type="subcellular location">
    <subcellularLocation>
        <location evidence="3">Cytoplasm</location>
    </subcellularLocation>
    <subcellularLocation>
        <location evidence="2">Nucleus</location>
    </subcellularLocation>
</comment>
<organism evidence="22 23">
    <name type="scientific">Lymnaea stagnalis</name>
    <name type="common">Great pond snail</name>
    <name type="synonym">Helix stagnalis</name>
    <dbReference type="NCBI Taxonomy" id="6523"/>
    <lineage>
        <taxon>Eukaryota</taxon>
        <taxon>Metazoa</taxon>
        <taxon>Spiralia</taxon>
        <taxon>Lophotrochozoa</taxon>
        <taxon>Mollusca</taxon>
        <taxon>Gastropoda</taxon>
        <taxon>Heterobranchia</taxon>
        <taxon>Euthyneura</taxon>
        <taxon>Panpulmonata</taxon>
        <taxon>Hygrophila</taxon>
        <taxon>Lymnaeoidea</taxon>
        <taxon>Lymnaeidae</taxon>
        <taxon>Lymnaea</taxon>
    </lineage>
</organism>
<dbReference type="GO" id="GO:0005634">
    <property type="term" value="C:nucleus"/>
    <property type="evidence" value="ECO:0007669"/>
    <property type="project" value="UniProtKB-SubCell"/>
</dbReference>
<comment type="catalytic activity">
    <reaction evidence="15">
        <text>5,6-dihydrouridine(16) in tRNA + NADP(+) = uridine(16) in tRNA + NADPH + H(+)</text>
        <dbReference type="Rhea" id="RHEA:53376"/>
        <dbReference type="Rhea" id="RHEA-COMP:13543"/>
        <dbReference type="Rhea" id="RHEA-COMP:13544"/>
        <dbReference type="ChEBI" id="CHEBI:15378"/>
        <dbReference type="ChEBI" id="CHEBI:57783"/>
        <dbReference type="ChEBI" id="CHEBI:58349"/>
        <dbReference type="ChEBI" id="CHEBI:65315"/>
        <dbReference type="ChEBI" id="CHEBI:74443"/>
        <dbReference type="EC" id="1.3.1.88"/>
    </reaction>
    <physiologicalReaction direction="right-to-left" evidence="15">
        <dbReference type="Rhea" id="RHEA:53378"/>
    </physiologicalReaction>
</comment>
<evidence type="ECO:0000256" key="2">
    <source>
        <dbReference type="ARBA" id="ARBA00004123"/>
    </source>
</evidence>
<keyword evidence="7" id="KW-0819">tRNA processing</keyword>
<evidence type="ECO:0000313" key="23">
    <source>
        <dbReference type="Proteomes" id="UP001497497"/>
    </source>
</evidence>
<comment type="catalytic activity">
    <reaction evidence="16">
        <text>5,6-dihydrouridine(16) in tRNA + NAD(+) = uridine(16) in tRNA + NADH + H(+)</text>
        <dbReference type="Rhea" id="RHEA:53380"/>
        <dbReference type="Rhea" id="RHEA-COMP:13543"/>
        <dbReference type="Rhea" id="RHEA-COMP:13544"/>
        <dbReference type="ChEBI" id="CHEBI:15378"/>
        <dbReference type="ChEBI" id="CHEBI:57540"/>
        <dbReference type="ChEBI" id="CHEBI:57945"/>
        <dbReference type="ChEBI" id="CHEBI:65315"/>
        <dbReference type="ChEBI" id="CHEBI:74443"/>
        <dbReference type="EC" id="1.3.1.88"/>
    </reaction>
    <physiologicalReaction direction="right-to-left" evidence="16">
        <dbReference type="Rhea" id="RHEA:53382"/>
    </physiologicalReaction>
</comment>
<dbReference type="FunFam" id="3.20.20.70:FF:000081">
    <property type="entry name" value="Dihydrouridine synthase 1 like"/>
    <property type="match status" value="1"/>
</dbReference>
<dbReference type="Pfam" id="PF01207">
    <property type="entry name" value="Dus"/>
    <property type="match status" value="1"/>
</dbReference>
<evidence type="ECO:0000256" key="14">
    <source>
        <dbReference type="ARBA" id="ARBA00047287"/>
    </source>
</evidence>
<dbReference type="EC" id="1.3.1.88" evidence="13"/>
<evidence type="ECO:0000256" key="3">
    <source>
        <dbReference type="ARBA" id="ARBA00004496"/>
    </source>
</evidence>
<evidence type="ECO:0000256" key="7">
    <source>
        <dbReference type="ARBA" id="ARBA00022694"/>
    </source>
</evidence>
<comment type="catalytic activity">
    <reaction evidence="14">
        <text>5,6-dihydrouridine(17) in tRNA + NAD(+) = uridine(17) in tRNA + NADH + H(+)</text>
        <dbReference type="Rhea" id="RHEA:53372"/>
        <dbReference type="Rhea" id="RHEA-COMP:13541"/>
        <dbReference type="Rhea" id="RHEA-COMP:13542"/>
        <dbReference type="ChEBI" id="CHEBI:15378"/>
        <dbReference type="ChEBI" id="CHEBI:57540"/>
        <dbReference type="ChEBI" id="CHEBI:57945"/>
        <dbReference type="ChEBI" id="CHEBI:65315"/>
        <dbReference type="ChEBI" id="CHEBI:74443"/>
        <dbReference type="EC" id="1.3.1.88"/>
    </reaction>
    <physiologicalReaction direction="right-to-left" evidence="14">
        <dbReference type="Rhea" id="RHEA:53374"/>
    </physiologicalReaction>
</comment>
<keyword evidence="11" id="KW-0539">Nucleus</keyword>
<dbReference type="GO" id="GO:0005737">
    <property type="term" value="C:cytoplasm"/>
    <property type="evidence" value="ECO:0007669"/>
    <property type="project" value="UniProtKB-SubCell"/>
</dbReference>
<dbReference type="AlphaFoldDB" id="A0AAV2HDL3"/>
<comment type="cofactor">
    <cofactor evidence="1">
        <name>FMN</name>
        <dbReference type="ChEBI" id="CHEBI:58210"/>
    </cofactor>
</comment>
<evidence type="ECO:0000256" key="5">
    <source>
        <dbReference type="ARBA" id="ARBA00022630"/>
    </source>
</evidence>
<evidence type="ECO:0000256" key="18">
    <source>
        <dbReference type="ARBA" id="ARBA00053643"/>
    </source>
</evidence>
<proteinExistence type="inferred from homology"/>
<comment type="similarity">
    <text evidence="12">Belongs to the Dus family. Dus1 subfamily.</text>
</comment>
<gene>
    <name evidence="22" type="ORF">GSLYS_00005968001</name>
</gene>
<comment type="caution">
    <text evidence="22">The sequence shown here is derived from an EMBL/GenBank/DDBJ whole genome shotgun (WGS) entry which is preliminary data.</text>
</comment>
<evidence type="ECO:0000256" key="9">
    <source>
        <dbReference type="ARBA" id="ARBA00023002"/>
    </source>
</evidence>
<evidence type="ECO:0000256" key="17">
    <source>
        <dbReference type="ARBA" id="ARBA00049467"/>
    </source>
</evidence>
<evidence type="ECO:0000256" key="20">
    <source>
        <dbReference type="ARBA" id="ARBA00077078"/>
    </source>
</evidence>
<evidence type="ECO:0000313" key="22">
    <source>
        <dbReference type="EMBL" id="CAL1531873.1"/>
    </source>
</evidence>
<evidence type="ECO:0000256" key="10">
    <source>
        <dbReference type="ARBA" id="ARBA00023027"/>
    </source>
</evidence>
<dbReference type="GO" id="GO:0017150">
    <property type="term" value="F:tRNA dihydrouridine synthase activity"/>
    <property type="evidence" value="ECO:0007669"/>
    <property type="project" value="InterPro"/>
</dbReference>
<evidence type="ECO:0000256" key="8">
    <source>
        <dbReference type="ARBA" id="ARBA00022857"/>
    </source>
</evidence>
<name>A0AAV2HDL3_LYMST</name>
<evidence type="ECO:0000256" key="16">
    <source>
        <dbReference type="ARBA" id="ARBA00048934"/>
    </source>
</evidence>
<dbReference type="PANTHER" id="PTHR11082">
    <property type="entry name" value="TRNA-DIHYDROURIDINE SYNTHASE"/>
    <property type="match status" value="1"/>
</dbReference>
<sequence length="517" mass="58701">MANDSSNSTMTNGFKFWRETLKSPRFVVAPMVDQSELAWRMLSRKYGADLCYTPMFHASVFVKDAIYRKESLQTCPEDRPLIVQFCANDPDTLLKAAQIAEPYCDAIDLNLGCPQVIAKRGHYGAFLQDEWDLLSKMVRTCHESLKVPVTCKIRVFPSLEKTVRYAKMLEAAGCQLLTVHGRTREQKGMLTGVADWTYIKAVREAVKIPVFANGNIQYLEDVHRCLQETGVQGVMSAEGNLHNPALFHGKSPYSWEMTLEYLDFAEKYPCPLSYIRGHVFKICHHALSMHRDVRELVANAKSIQDFRTAMDAIRVVCQKDIERFEKEPDLFTTKLKLPLPYWICQPYVRPSPEEESDAEHKALRQRLNLKRAEDMQKVSAGDVGLSNNKLKKRLKCPSKNFDPDQKLKFETCSICLNPKGLKCEYGLCKGCCKAKANLEILNCSGHNIKKRTNVEKEKLRLAALRESRGLVEKNNHDKTLAASNAKEGAIKHCQEETDLISTNVPQTINLSCNKFPS</sequence>
<feature type="domain" description="DUS-like FMN-binding" evidence="21">
    <location>
        <begin position="28"/>
        <end position="272"/>
    </location>
</feature>
<dbReference type="InterPro" id="IPR018517">
    <property type="entry name" value="tRNA_hU_synthase_CS"/>
</dbReference>
<keyword evidence="8" id="KW-0521">NADP</keyword>
<dbReference type="CDD" id="cd02801">
    <property type="entry name" value="DUS_like_FMN"/>
    <property type="match status" value="1"/>
</dbReference>
<evidence type="ECO:0000256" key="13">
    <source>
        <dbReference type="ARBA" id="ARBA00038890"/>
    </source>
</evidence>
<evidence type="ECO:0000256" key="15">
    <source>
        <dbReference type="ARBA" id="ARBA00047652"/>
    </source>
</evidence>